<dbReference type="EMBL" id="SNRY01003493">
    <property type="protein sequence ID" value="KAA6320768.1"/>
    <property type="molecule type" value="Genomic_DNA"/>
</dbReference>
<evidence type="ECO:0000313" key="2">
    <source>
        <dbReference type="EMBL" id="KAA6320768.1"/>
    </source>
</evidence>
<keyword evidence="1" id="KW-1133">Transmembrane helix</keyword>
<feature type="transmembrane region" description="Helical" evidence="1">
    <location>
        <begin position="63"/>
        <end position="85"/>
    </location>
</feature>
<proteinExistence type="predicted"/>
<sequence>MSDLRKREFPVVPVRLQAAGRYIQKSANVVTGKPLIFILILQAKSFHLFGKHFKTLFHLLKGFLFDGCYFHCFIFLSYTRIYLLISKLLKSSSLESSLSNRFRITFARSCAPVICRVNSLKNSVPAILVIMCPACVSFLLFMGFPLSALATSSNSSIVVPLSKLSGCSFPLEVVSKRIVSSPICT</sequence>
<name>A0A5J4QIH8_9ZZZZ</name>
<keyword evidence="1" id="KW-0812">Transmembrane</keyword>
<organism evidence="2">
    <name type="scientific">termite gut metagenome</name>
    <dbReference type="NCBI Taxonomy" id="433724"/>
    <lineage>
        <taxon>unclassified sequences</taxon>
        <taxon>metagenomes</taxon>
        <taxon>organismal metagenomes</taxon>
    </lineage>
</organism>
<reference evidence="2" key="1">
    <citation type="submission" date="2019-03" db="EMBL/GenBank/DDBJ databases">
        <title>Single cell metagenomics reveals metabolic interactions within the superorganism composed of flagellate Streblomastix strix and complex community of Bacteroidetes bacteria on its surface.</title>
        <authorList>
            <person name="Treitli S.C."/>
            <person name="Kolisko M."/>
            <person name="Husnik F."/>
            <person name="Keeling P."/>
            <person name="Hampl V."/>
        </authorList>
    </citation>
    <scope>NUCLEOTIDE SEQUENCE</scope>
    <source>
        <strain evidence="2">STM</strain>
    </source>
</reference>
<comment type="caution">
    <text evidence="2">The sequence shown here is derived from an EMBL/GenBank/DDBJ whole genome shotgun (WGS) entry which is preliminary data.</text>
</comment>
<dbReference type="AlphaFoldDB" id="A0A5J4QIH8"/>
<accession>A0A5J4QIH8</accession>
<evidence type="ECO:0000256" key="1">
    <source>
        <dbReference type="SAM" id="Phobius"/>
    </source>
</evidence>
<protein>
    <submittedName>
        <fullName evidence="2">Uncharacterized protein</fullName>
    </submittedName>
</protein>
<gene>
    <name evidence="2" type="ORF">EZS27_029504</name>
</gene>
<feature type="transmembrane region" description="Helical" evidence="1">
    <location>
        <begin position="126"/>
        <end position="146"/>
    </location>
</feature>
<keyword evidence="1" id="KW-0472">Membrane</keyword>